<dbReference type="InterPro" id="IPR008011">
    <property type="entry name" value="Complex1_LYR_dom"/>
</dbReference>
<keyword evidence="3" id="KW-0143">Chaperone</keyword>
<evidence type="ECO:0000256" key="4">
    <source>
        <dbReference type="ARBA" id="ARBA00025715"/>
    </source>
</evidence>
<name>A0A6A6JWX9_WESOR</name>
<sequence length="79" mass="9616">MARLSGLQRDVLALYRECLRAVREKPVNSQSHFRDFARDEFRKHLSVNKKDFATIEYLLRSGRRKLDRYRDPEIRDIHR</sequence>
<comment type="subcellular location">
    <subcellularLocation>
        <location evidence="1">Mitochondrion matrix</location>
    </subcellularLocation>
</comment>
<dbReference type="InterPro" id="IPR045295">
    <property type="entry name" value="Complex1_LYR_SDHAF1_LYRM8"/>
</dbReference>
<dbReference type="GeneID" id="54546316"/>
<dbReference type="Proteomes" id="UP000800097">
    <property type="component" value="Unassembled WGS sequence"/>
</dbReference>
<evidence type="ECO:0000259" key="5">
    <source>
        <dbReference type="Pfam" id="PF05347"/>
    </source>
</evidence>
<dbReference type="EMBL" id="ML986484">
    <property type="protein sequence ID" value="KAF2280917.1"/>
    <property type="molecule type" value="Genomic_DNA"/>
</dbReference>
<dbReference type="OrthoDB" id="273010at2759"/>
<keyword evidence="7" id="KW-1185">Reference proteome</keyword>
<protein>
    <recommendedName>
        <fullName evidence="5">Complex 1 LYR protein domain-containing protein</fullName>
    </recommendedName>
</protein>
<reference evidence="6" key="1">
    <citation type="journal article" date="2020" name="Stud. Mycol.">
        <title>101 Dothideomycetes genomes: a test case for predicting lifestyles and emergence of pathogens.</title>
        <authorList>
            <person name="Haridas S."/>
            <person name="Albert R."/>
            <person name="Binder M."/>
            <person name="Bloem J."/>
            <person name="Labutti K."/>
            <person name="Salamov A."/>
            <person name="Andreopoulos B."/>
            <person name="Baker S."/>
            <person name="Barry K."/>
            <person name="Bills G."/>
            <person name="Bluhm B."/>
            <person name="Cannon C."/>
            <person name="Castanera R."/>
            <person name="Culley D."/>
            <person name="Daum C."/>
            <person name="Ezra D."/>
            <person name="Gonzalez J."/>
            <person name="Henrissat B."/>
            <person name="Kuo A."/>
            <person name="Liang C."/>
            <person name="Lipzen A."/>
            <person name="Lutzoni F."/>
            <person name="Magnuson J."/>
            <person name="Mondo S."/>
            <person name="Nolan M."/>
            <person name="Ohm R."/>
            <person name="Pangilinan J."/>
            <person name="Park H.-J."/>
            <person name="Ramirez L."/>
            <person name="Alfaro M."/>
            <person name="Sun H."/>
            <person name="Tritt A."/>
            <person name="Yoshinaga Y."/>
            <person name="Zwiers L.-H."/>
            <person name="Turgeon B."/>
            <person name="Goodwin S."/>
            <person name="Spatafora J."/>
            <person name="Crous P."/>
            <person name="Grigoriev I."/>
        </authorList>
    </citation>
    <scope>NUCLEOTIDE SEQUENCE</scope>
    <source>
        <strain evidence="6">CBS 379.55</strain>
    </source>
</reference>
<comment type="similarity">
    <text evidence="4">Belongs to the complex I LYR family. SDHAF1 subfamily.</text>
</comment>
<evidence type="ECO:0000256" key="2">
    <source>
        <dbReference type="ARBA" id="ARBA00023128"/>
    </source>
</evidence>
<dbReference type="CDD" id="cd20268">
    <property type="entry name" value="Complex1_LYR_SDHAF1_LYRM8"/>
    <property type="match status" value="1"/>
</dbReference>
<organism evidence="6 7">
    <name type="scientific">Westerdykella ornata</name>
    <dbReference type="NCBI Taxonomy" id="318751"/>
    <lineage>
        <taxon>Eukaryota</taxon>
        <taxon>Fungi</taxon>
        <taxon>Dikarya</taxon>
        <taxon>Ascomycota</taxon>
        <taxon>Pezizomycotina</taxon>
        <taxon>Dothideomycetes</taxon>
        <taxon>Pleosporomycetidae</taxon>
        <taxon>Pleosporales</taxon>
        <taxon>Sporormiaceae</taxon>
        <taxon>Westerdykella</taxon>
    </lineage>
</organism>
<dbReference type="PANTHER" id="PTHR47046:SF1">
    <property type="entry name" value="SUCCINATE DEHYDROGENASE ASSEMBLY FACTOR 1, MITOCHONDRIAL"/>
    <property type="match status" value="1"/>
</dbReference>
<accession>A0A6A6JWX9</accession>
<gene>
    <name evidence="6" type="ORF">EI97DRAFT_13395</name>
</gene>
<dbReference type="GO" id="GO:0034553">
    <property type="term" value="P:mitochondrial respiratory chain complex II assembly"/>
    <property type="evidence" value="ECO:0007669"/>
    <property type="project" value="InterPro"/>
</dbReference>
<dbReference type="PANTHER" id="PTHR47046">
    <property type="entry name" value="SUCCINATE DEHYDROGENASE ASSEMBLY FACTOR 1, MITOCHONDRIAL"/>
    <property type="match status" value="1"/>
</dbReference>
<feature type="domain" description="Complex 1 LYR protein" evidence="5">
    <location>
        <begin position="9"/>
        <end position="67"/>
    </location>
</feature>
<dbReference type="Pfam" id="PF05347">
    <property type="entry name" value="Complex1_LYR"/>
    <property type="match status" value="1"/>
</dbReference>
<evidence type="ECO:0000256" key="3">
    <source>
        <dbReference type="ARBA" id="ARBA00023186"/>
    </source>
</evidence>
<evidence type="ECO:0000313" key="7">
    <source>
        <dbReference type="Proteomes" id="UP000800097"/>
    </source>
</evidence>
<dbReference type="GO" id="GO:0005759">
    <property type="term" value="C:mitochondrial matrix"/>
    <property type="evidence" value="ECO:0007669"/>
    <property type="project" value="UniProtKB-SubCell"/>
</dbReference>
<proteinExistence type="inferred from homology"/>
<dbReference type="AlphaFoldDB" id="A0A6A6JWX9"/>
<keyword evidence="2" id="KW-0496">Mitochondrion</keyword>
<evidence type="ECO:0000313" key="6">
    <source>
        <dbReference type="EMBL" id="KAF2280917.1"/>
    </source>
</evidence>
<dbReference type="RefSeq" id="XP_033658454.1">
    <property type="nucleotide sequence ID" value="XM_033793141.1"/>
</dbReference>
<evidence type="ECO:0000256" key="1">
    <source>
        <dbReference type="ARBA" id="ARBA00004305"/>
    </source>
</evidence>
<dbReference type="InterPro" id="IPR052687">
    <property type="entry name" value="SDHAF1"/>
</dbReference>